<dbReference type="Pfam" id="PF07714">
    <property type="entry name" value="PK_Tyr_Ser-Thr"/>
    <property type="match status" value="1"/>
</dbReference>
<dbReference type="GO" id="GO:0004674">
    <property type="term" value="F:protein serine/threonine kinase activity"/>
    <property type="evidence" value="ECO:0007669"/>
    <property type="project" value="TreeGrafter"/>
</dbReference>
<dbReference type="InterPro" id="IPR011009">
    <property type="entry name" value="Kinase-like_dom_sf"/>
</dbReference>
<dbReference type="InterPro" id="IPR001245">
    <property type="entry name" value="Ser-Thr/Tyr_kinase_cat_dom"/>
</dbReference>
<dbReference type="InParanoid" id="A0A0H2RQM4"/>
<gene>
    <name evidence="2" type="ORF">SCHPADRAFT_882019</name>
</gene>
<evidence type="ECO:0000313" key="3">
    <source>
        <dbReference type="Proteomes" id="UP000053477"/>
    </source>
</evidence>
<sequence>MPGALKIPVIFTGPPELLSPNADNGSFGRVCAVQLAYPKKFSTLTTDRDGILQEATWEVQKVAVKQILYLGNLPEYRQCARVVREARIWNKMRHKNIVPLFGLWNDFSKESPFPAFISPWFDEGNLKSFLDKNEATSKGQRLSFKKNHCIPASLVHNHEYEVVHRDLRADNVLVQNFTAYVADFGISRIDDKTKGFSTQPMNQNPRYIAPERIFNPSEDDDALKPTVESDIYEFGSVFLEIWTGKFPWNEERIAAKIYLKRHKHETPRRPSSMDDHMWSFIQQCWARDRHSRPLAKDCLDVVVKLKNKIVE</sequence>
<dbReference type="PIRSF" id="PIRSF000654">
    <property type="entry name" value="Integrin-linked_kinase"/>
    <property type="match status" value="1"/>
</dbReference>
<dbReference type="InterPro" id="IPR020635">
    <property type="entry name" value="Tyr_kinase_cat_dom"/>
</dbReference>
<keyword evidence="3" id="KW-1185">Reference proteome</keyword>
<dbReference type="PROSITE" id="PS50011">
    <property type="entry name" value="PROTEIN_KINASE_DOM"/>
    <property type="match status" value="1"/>
</dbReference>
<dbReference type="PANTHER" id="PTHR44329">
    <property type="entry name" value="SERINE/THREONINE-PROTEIN KINASE TNNI3K-RELATED"/>
    <property type="match status" value="1"/>
</dbReference>
<dbReference type="STRING" id="27342.A0A0H2RQM4"/>
<dbReference type="SUPFAM" id="SSF56112">
    <property type="entry name" value="Protein kinase-like (PK-like)"/>
    <property type="match status" value="1"/>
</dbReference>
<dbReference type="PROSITE" id="PS00109">
    <property type="entry name" value="PROTEIN_KINASE_TYR"/>
    <property type="match status" value="1"/>
</dbReference>
<dbReference type="InterPro" id="IPR008266">
    <property type="entry name" value="Tyr_kinase_AS"/>
</dbReference>
<evidence type="ECO:0000313" key="2">
    <source>
        <dbReference type="EMBL" id="KLO07106.1"/>
    </source>
</evidence>
<dbReference type="AlphaFoldDB" id="A0A0H2RQM4"/>
<dbReference type="GO" id="GO:0005524">
    <property type="term" value="F:ATP binding"/>
    <property type="evidence" value="ECO:0007669"/>
    <property type="project" value="InterPro"/>
</dbReference>
<evidence type="ECO:0000259" key="1">
    <source>
        <dbReference type="PROSITE" id="PS50011"/>
    </source>
</evidence>
<organism evidence="2 3">
    <name type="scientific">Schizopora paradoxa</name>
    <dbReference type="NCBI Taxonomy" id="27342"/>
    <lineage>
        <taxon>Eukaryota</taxon>
        <taxon>Fungi</taxon>
        <taxon>Dikarya</taxon>
        <taxon>Basidiomycota</taxon>
        <taxon>Agaricomycotina</taxon>
        <taxon>Agaricomycetes</taxon>
        <taxon>Hymenochaetales</taxon>
        <taxon>Schizoporaceae</taxon>
        <taxon>Schizopora</taxon>
    </lineage>
</organism>
<dbReference type="SMART" id="SM00219">
    <property type="entry name" value="TyrKc"/>
    <property type="match status" value="1"/>
</dbReference>
<dbReference type="InterPro" id="IPR000719">
    <property type="entry name" value="Prot_kinase_dom"/>
</dbReference>
<reference evidence="2 3" key="1">
    <citation type="submission" date="2015-04" db="EMBL/GenBank/DDBJ databases">
        <title>Complete genome sequence of Schizopora paradoxa KUC8140, a cosmopolitan wood degrader in East Asia.</title>
        <authorList>
            <consortium name="DOE Joint Genome Institute"/>
            <person name="Min B."/>
            <person name="Park H."/>
            <person name="Jang Y."/>
            <person name="Kim J.-J."/>
            <person name="Kim K.H."/>
            <person name="Pangilinan J."/>
            <person name="Lipzen A."/>
            <person name="Riley R."/>
            <person name="Grigoriev I.V."/>
            <person name="Spatafora J.W."/>
            <person name="Choi I.-G."/>
        </authorList>
    </citation>
    <scope>NUCLEOTIDE SEQUENCE [LARGE SCALE GENOMIC DNA]</scope>
    <source>
        <strain evidence="2 3">KUC8140</strain>
    </source>
</reference>
<proteinExistence type="predicted"/>
<dbReference type="OrthoDB" id="5809314at2759"/>
<feature type="domain" description="Protein kinase" evidence="1">
    <location>
        <begin position="16"/>
        <end position="310"/>
    </location>
</feature>
<accession>A0A0H2RQM4</accession>
<dbReference type="GO" id="GO:0004713">
    <property type="term" value="F:protein tyrosine kinase activity"/>
    <property type="evidence" value="ECO:0007669"/>
    <property type="project" value="InterPro"/>
</dbReference>
<dbReference type="Gene3D" id="1.10.510.10">
    <property type="entry name" value="Transferase(Phosphotransferase) domain 1"/>
    <property type="match status" value="1"/>
</dbReference>
<dbReference type="InterPro" id="IPR051681">
    <property type="entry name" value="Ser/Thr_Kinases-Pseudokinases"/>
</dbReference>
<keyword evidence="2" id="KW-0418">Kinase</keyword>
<dbReference type="Proteomes" id="UP000053477">
    <property type="component" value="Unassembled WGS sequence"/>
</dbReference>
<name>A0A0H2RQM4_9AGAM</name>
<dbReference type="EMBL" id="KQ086160">
    <property type="protein sequence ID" value="KLO07106.1"/>
    <property type="molecule type" value="Genomic_DNA"/>
</dbReference>
<keyword evidence="2" id="KW-0808">Transferase</keyword>
<protein>
    <submittedName>
        <fullName evidence="2">Kinase-like protein</fullName>
    </submittedName>
</protein>